<protein>
    <submittedName>
        <fullName evidence="1">FMN-binding negative transcriptional regulator</fullName>
    </submittedName>
</protein>
<dbReference type="AlphaFoldDB" id="A0A544TFP2"/>
<dbReference type="Pfam" id="PF04299">
    <property type="entry name" value="FMN_bind_2"/>
    <property type="match status" value="1"/>
</dbReference>
<name>A0A544TFP2_9BACI</name>
<sequence length="42" mass="4748">MYIPKYFQVTNINEIVEFIEGNSFATIVTTKKGKPIASHLCT</sequence>
<dbReference type="InterPro" id="IPR007396">
    <property type="entry name" value="TR_PAI2-type"/>
</dbReference>
<keyword evidence="2" id="KW-1185">Reference proteome</keyword>
<dbReference type="OrthoDB" id="9794948at2"/>
<dbReference type="Gene3D" id="2.30.110.10">
    <property type="entry name" value="Electron Transport, Fmn-binding Protein, Chain A"/>
    <property type="match status" value="1"/>
</dbReference>
<organism evidence="1 2">
    <name type="scientific">Psychrobacillus soli</name>
    <dbReference type="NCBI Taxonomy" id="1543965"/>
    <lineage>
        <taxon>Bacteria</taxon>
        <taxon>Bacillati</taxon>
        <taxon>Bacillota</taxon>
        <taxon>Bacilli</taxon>
        <taxon>Bacillales</taxon>
        <taxon>Bacillaceae</taxon>
        <taxon>Psychrobacillus</taxon>
    </lineage>
</organism>
<comment type="caution">
    <text evidence="1">The sequence shown here is derived from an EMBL/GenBank/DDBJ whole genome shotgun (WGS) entry which is preliminary data.</text>
</comment>
<evidence type="ECO:0000313" key="1">
    <source>
        <dbReference type="EMBL" id="TQR16248.1"/>
    </source>
</evidence>
<dbReference type="EMBL" id="VDGG01000012">
    <property type="protein sequence ID" value="TQR16248.1"/>
    <property type="molecule type" value="Genomic_DNA"/>
</dbReference>
<gene>
    <name evidence="1" type="ORF">FG383_07070</name>
</gene>
<proteinExistence type="predicted"/>
<dbReference type="Proteomes" id="UP000318937">
    <property type="component" value="Unassembled WGS sequence"/>
</dbReference>
<reference evidence="1 2" key="1">
    <citation type="submission" date="2019-05" db="EMBL/GenBank/DDBJ databases">
        <title>Psychrobacillus vulpis sp. nov., a new species isolated from feces of a red fox that inhabits in The Tablas de Daimiel Natural Park, Albacete, Spain.</title>
        <authorList>
            <person name="Rodriguez M."/>
            <person name="Reina J.C."/>
            <person name="Bejar V."/>
            <person name="Llamas I."/>
        </authorList>
    </citation>
    <scope>NUCLEOTIDE SEQUENCE [LARGE SCALE GENOMIC DNA]</scope>
    <source>
        <strain evidence="1 2">NHI-2</strain>
    </source>
</reference>
<dbReference type="InterPro" id="IPR012349">
    <property type="entry name" value="Split_barrel_FMN-bd"/>
</dbReference>
<evidence type="ECO:0000313" key="2">
    <source>
        <dbReference type="Proteomes" id="UP000318937"/>
    </source>
</evidence>
<accession>A0A544TFP2</accession>